<dbReference type="EMBL" id="CAUYUJ010015693">
    <property type="protein sequence ID" value="CAK0857045.1"/>
    <property type="molecule type" value="Genomic_DNA"/>
</dbReference>
<evidence type="ECO:0000256" key="3">
    <source>
        <dbReference type="ARBA" id="ARBA00022989"/>
    </source>
</evidence>
<evidence type="ECO:0000256" key="2">
    <source>
        <dbReference type="ARBA" id="ARBA00022692"/>
    </source>
</evidence>
<organism evidence="7 8">
    <name type="scientific">Prorocentrum cordatum</name>
    <dbReference type="NCBI Taxonomy" id="2364126"/>
    <lineage>
        <taxon>Eukaryota</taxon>
        <taxon>Sar</taxon>
        <taxon>Alveolata</taxon>
        <taxon>Dinophyceae</taxon>
        <taxon>Prorocentrales</taxon>
        <taxon>Prorocentraceae</taxon>
        <taxon>Prorocentrum</taxon>
    </lineage>
</organism>
<evidence type="ECO:0000256" key="4">
    <source>
        <dbReference type="ARBA" id="ARBA00023136"/>
    </source>
</evidence>
<dbReference type="InterPro" id="IPR050307">
    <property type="entry name" value="Sterol_Desaturase_Related"/>
</dbReference>
<feature type="transmembrane region" description="Helical" evidence="5">
    <location>
        <begin position="465"/>
        <end position="485"/>
    </location>
</feature>
<comment type="caution">
    <text evidence="7">The sequence shown here is derived from an EMBL/GenBank/DDBJ whole genome shotgun (WGS) entry which is preliminary data.</text>
</comment>
<accession>A0ABN9UC86</accession>
<evidence type="ECO:0000259" key="6">
    <source>
        <dbReference type="Pfam" id="PF04116"/>
    </source>
</evidence>
<comment type="subcellular location">
    <subcellularLocation>
        <location evidence="1">Membrane</location>
    </subcellularLocation>
</comment>
<dbReference type="InterPro" id="IPR006694">
    <property type="entry name" value="Fatty_acid_hydroxylase"/>
</dbReference>
<keyword evidence="8" id="KW-1185">Reference proteome</keyword>
<sequence>MATRTTSPASVVHRKFGADVHVGETKQQRQMNVQEDAKPLGIWEGFAGSVGGSFFREPRWVDARKAPGTTSQQAPDTINFKGYLTGSIVFFSPNFVWLVLALMNYAFFPYDINAHEVFTFKWTAHRFLANSTVTLGYVSFWHVTLYFCHWGRRPFNQTREYRWSKVMHNLFYNICGLMQWTLWEAIFVYCFATGRLPYVTDDESFGTYIGFASFVSTCLFVAVWRDLHFYFAHRLIHLKFYYRYVHSLHHRNTDIEPFAGLSMHPIEHLLYFACAGPALYMRFSPFCLMWFGIHLLISPAASHSGFEDNFQSDQYHYLHHRFFECNYGTGAVPFDKWFGTFRDSLDLQSSSSYAGAHVESSGTKMDATAAALVDEKATLIGMPDLDQLVFNVVTCLTLPVLAFSAAGFGPVSKQSLGILGNPSVIAFLMAGGPAVVGIMMLAVSTARPFARPAFTFLYPFHKEKWLGAFGINVLVSLSVTVVPVYHMVHMFVSEPGQAVFFQLRA</sequence>
<feature type="transmembrane region" description="Helical" evidence="5">
    <location>
        <begin position="423"/>
        <end position="444"/>
    </location>
</feature>
<keyword evidence="3 5" id="KW-1133">Transmembrane helix</keyword>
<feature type="domain" description="Fatty acid hydroxylase" evidence="6">
    <location>
        <begin position="219"/>
        <end position="340"/>
    </location>
</feature>
<evidence type="ECO:0000256" key="5">
    <source>
        <dbReference type="SAM" id="Phobius"/>
    </source>
</evidence>
<feature type="transmembrane region" description="Helical" evidence="5">
    <location>
        <begin position="170"/>
        <end position="194"/>
    </location>
</feature>
<feature type="transmembrane region" description="Helical" evidence="5">
    <location>
        <begin position="127"/>
        <end position="149"/>
    </location>
</feature>
<evidence type="ECO:0000256" key="1">
    <source>
        <dbReference type="ARBA" id="ARBA00004370"/>
    </source>
</evidence>
<feature type="transmembrane region" description="Helical" evidence="5">
    <location>
        <begin position="388"/>
        <end position="411"/>
    </location>
</feature>
<dbReference type="Pfam" id="PF04116">
    <property type="entry name" value="FA_hydroxylase"/>
    <property type="match status" value="1"/>
</dbReference>
<reference evidence="7" key="1">
    <citation type="submission" date="2023-10" db="EMBL/GenBank/DDBJ databases">
        <authorList>
            <person name="Chen Y."/>
            <person name="Shah S."/>
            <person name="Dougan E. K."/>
            <person name="Thang M."/>
            <person name="Chan C."/>
        </authorList>
    </citation>
    <scope>NUCLEOTIDE SEQUENCE [LARGE SCALE GENOMIC DNA]</scope>
</reference>
<protein>
    <recommendedName>
        <fullName evidence="6">Fatty acid hydroxylase domain-containing protein</fullName>
    </recommendedName>
</protein>
<evidence type="ECO:0000313" key="8">
    <source>
        <dbReference type="Proteomes" id="UP001189429"/>
    </source>
</evidence>
<proteinExistence type="predicted"/>
<dbReference type="PANTHER" id="PTHR11863">
    <property type="entry name" value="STEROL DESATURASE"/>
    <property type="match status" value="1"/>
</dbReference>
<evidence type="ECO:0000313" key="7">
    <source>
        <dbReference type="EMBL" id="CAK0857045.1"/>
    </source>
</evidence>
<feature type="transmembrane region" description="Helical" evidence="5">
    <location>
        <begin position="206"/>
        <end position="224"/>
    </location>
</feature>
<gene>
    <name evidence="7" type="ORF">PCOR1329_LOCUS47256</name>
</gene>
<name>A0ABN9UC86_9DINO</name>
<keyword evidence="4 5" id="KW-0472">Membrane</keyword>
<feature type="transmembrane region" description="Helical" evidence="5">
    <location>
        <begin position="88"/>
        <end position="107"/>
    </location>
</feature>
<dbReference type="Proteomes" id="UP001189429">
    <property type="component" value="Unassembled WGS sequence"/>
</dbReference>
<keyword evidence="2 5" id="KW-0812">Transmembrane</keyword>